<dbReference type="EMBL" id="LWGR01000021">
    <property type="protein sequence ID" value="KZM68113.1"/>
    <property type="molecule type" value="Genomic_DNA"/>
</dbReference>
<proteinExistence type="predicted"/>
<keyword evidence="3" id="KW-1185">Reference proteome</keyword>
<dbReference type="STRING" id="455432.AWN90_09230"/>
<gene>
    <name evidence="2" type="ORF">AWN90_09230</name>
</gene>
<reference evidence="2 3" key="1">
    <citation type="submission" date="2016-04" db="EMBL/GenBank/DDBJ databases">
        <authorList>
            <person name="Evans L.H."/>
            <person name="Alamgir A."/>
            <person name="Owens N."/>
            <person name="Weber N.D."/>
            <person name="Virtaneva K."/>
            <person name="Barbian K."/>
            <person name="Babar A."/>
            <person name="Rosenke K."/>
        </authorList>
    </citation>
    <scope>NUCLEOTIDE SEQUENCE [LARGE SCALE GENOMIC DNA]</scope>
    <source>
        <strain evidence="2 3">IFM 0406</strain>
    </source>
</reference>
<dbReference type="SUPFAM" id="SSF53474">
    <property type="entry name" value="alpha/beta-Hydrolases"/>
    <property type="match status" value="1"/>
</dbReference>
<evidence type="ECO:0000313" key="2">
    <source>
        <dbReference type="EMBL" id="KZM68113.1"/>
    </source>
</evidence>
<evidence type="ECO:0000313" key="3">
    <source>
        <dbReference type="Proteomes" id="UP000076512"/>
    </source>
</evidence>
<name>A0A164H152_9NOCA</name>
<evidence type="ECO:0000259" key="1">
    <source>
        <dbReference type="Pfam" id="PF08237"/>
    </source>
</evidence>
<dbReference type="InterPro" id="IPR013228">
    <property type="entry name" value="PE-PPE_C"/>
</dbReference>
<dbReference type="Gene3D" id="3.40.50.1820">
    <property type="entry name" value="alpha/beta hydrolase"/>
    <property type="match status" value="1"/>
</dbReference>
<comment type="caution">
    <text evidence="2">The sequence shown here is derived from an EMBL/GenBank/DDBJ whole genome shotgun (WGS) entry which is preliminary data.</text>
</comment>
<dbReference type="Pfam" id="PF08237">
    <property type="entry name" value="PE-PPE"/>
    <property type="match status" value="1"/>
</dbReference>
<feature type="domain" description="PE-PPE" evidence="1">
    <location>
        <begin position="20"/>
        <end position="83"/>
    </location>
</feature>
<dbReference type="Proteomes" id="UP000076512">
    <property type="component" value="Unassembled WGS sequence"/>
</dbReference>
<organism evidence="2 3">
    <name type="scientific">Nocardia terpenica</name>
    <dbReference type="NCBI Taxonomy" id="455432"/>
    <lineage>
        <taxon>Bacteria</taxon>
        <taxon>Bacillati</taxon>
        <taxon>Actinomycetota</taxon>
        <taxon>Actinomycetes</taxon>
        <taxon>Mycobacteriales</taxon>
        <taxon>Nocardiaceae</taxon>
        <taxon>Nocardia</taxon>
    </lineage>
</organism>
<dbReference type="InterPro" id="IPR029058">
    <property type="entry name" value="AB_hydrolase_fold"/>
</dbReference>
<accession>A0A164H152</accession>
<protein>
    <recommendedName>
        <fullName evidence="1">PE-PPE domain-containing protein</fullName>
    </recommendedName>
</protein>
<sequence>MLRGVTRQLDPARYVIGPDVDYPASVGPANHTADVLGCSEDESVVAGLAALATAVRATPDLVGLLGYSLGAEVVTRFLEAKARGEYPDCTIAWAATVANPLRREGDSIDSNEFGYGINGQHSAYPADIQTWEAANPADAITSSPADSPLRQLADGVSALTFANLSWTTDLADRFNRNRWQPGNPGWWMHPFATARTWGQAAAGIRGYLDQTAHIRTYIQDGYLDRLAARINAWQPR</sequence>
<dbReference type="AlphaFoldDB" id="A0A164H152"/>